<evidence type="ECO:0000256" key="5">
    <source>
        <dbReference type="ARBA" id="ARBA00022989"/>
    </source>
</evidence>
<dbReference type="Proteomes" id="UP001366060">
    <property type="component" value="Unassembled WGS sequence"/>
</dbReference>
<evidence type="ECO:0000313" key="8">
    <source>
        <dbReference type="EMBL" id="MEL0659864.1"/>
    </source>
</evidence>
<gene>
    <name evidence="8" type="ORF">V6255_12025</name>
</gene>
<keyword evidence="4 7" id="KW-0812">Transmembrane</keyword>
<feature type="transmembrane region" description="Helical" evidence="7">
    <location>
        <begin position="160"/>
        <end position="182"/>
    </location>
</feature>
<keyword evidence="6 7" id="KW-0472">Membrane</keyword>
<dbReference type="InterPro" id="IPR019305">
    <property type="entry name" value="Uncharacterised_Smp"/>
</dbReference>
<evidence type="ECO:0000256" key="7">
    <source>
        <dbReference type="SAM" id="Phobius"/>
    </source>
</evidence>
<keyword evidence="3" id="KW-1003">Cell membrane</keyword>
<evidence type="ECO:0000256" key="6">
    <source>
        <dbReference type="ARBA" id="ARBA00023136"/>
    </source>
</evidence>
<protein>
    <submittedName>
        <fullName evidence="8">AhpA/YtjB family protein</fullName>
    </submittedName>
</protein>
<keyword evidence="5 7" id="KW-1133">Transmembrane helix</keyword>
<dbReference type="Pfam" id="PF10144">
    <property type="entry name" value="SMP_2"/>
    <property type="match status" value="1"/>
</dbReference>
<sequence>MSNKFFWFTRTLQILAILVLFAVIAYQFISLENESNAVRYQQTEKFSYSLTNLAAAEASRYLSQKKEKDLQLLIDDLSGDPIVRDATIYDQFGKIMYQSKETLPLPVLLKLGDKESDDAEGVIPYIAELYAEENKIGYIRVTLEQDRILSLIQNYQERGLSILGLLLILAFIAGVLLTAVFYKKLNRFYEQLVSEVPKLIERTKQEAAKLQKTEHK</sequence>
<reference evidence="8 9" key="1">
    <citation type="submission" date="2024-02" db="EMBL/GenBank/DDBJ databases">
        <title>Bacteria isolated from the canopy kelp, Nereocystis luetkeana.</title>
        <authorList>
            <person name="Pfister C.A."/>
            <person name="Younker I.T."/>
            <person name="Light S.H."/>
        </authorList>
    </citation>
    <scope>NUCLEOTIDE SEQUENCE [LARGE SCALE GENOMIC DNA]</scope>
    <source>
        <strain evidence="8 9">TI.2.07</strain>
    </source>
</reference>
<comment type="similarity">
    <text evidence="2">Belongs to the Smp family.</text>
</comment>
<comment type="subcellular location">
    <subcellularLocation>
        <location evidence="1">Cell membrane</location>
    </subcellularLocation>
</comment>
<dbReference type="EMBL" id="JBAKBA010000027">
    <property type="protein sequence ID" value="MEL0659864.1"/>
    <property type="molecule type" value="Genomic_DNA"/>
</dbReference>
<proteinExistence type="inferred from homology"/>
<accession>A0ABU9HD87</accession>
<name>A0ABU9HD87_9GAMM</name>
<evidence type="ECO:0000256" key="1">
    <source>
        <dbReference type="ARBA" id="ARBA00004236"/>
    </source>
</evidence>
<evidence type="ECO:0000313" key="9">
    <source>
        <dbReference type="Proteomes" id="UP001366060"/>
    </source>
</evidence>
<dbReference type="RefSeq" id="WP_341628379.1">
    <property type="nucleotide sequence ID" value="NZ_JBAKBA010000027.1"/>
</dbReference>
<evidence type="ECO:0000256" key="4">
    <source>
        <dbReference type="ARBA" id="ARBA00022692"/>
    </source>
</evidence>
<evidence type="ECO:0000256" key="3">
    <source>
        <dbReference type="ARBA" id="ARBA00022475"/>
    </source>
</evidence>
<comment type="caution">
    <text evidence="8">The sequence shown here is derived from an EMBL/GenBank/DDBJ whole genome shotgun (WGS) entry which is preliminary data.</text>
</comment>
<organism evidence="8 9">
    <name type="scientific">Psychromonas arctica</name>
    <dbReference type="NCBI Taxonomy" id="168275"/>
    <lineage>
        <taxon>Bacteria</taxon>
        <taxon>Pseudomonadati</taxon>
        <taxon>Pseudomonadota</taxon>
        <taxon>Gammaproteobacteria</taxon>
        <taxon>Alteromonadales</taxon>
        <taxon>Psychromonadaceae</taxon>
        <taxon>Psychromonas</taxon>
    </lineage>
</organism>
<evidence type="ECO:0000256" key="2">
    <source>
        <dbReference type="ARBA" id="ARBA00005362"/>
    </source>
</evidence>
<keyword evidence="9" id="KW-1185">Reference proteome</keyword>